<dbReference type="PROSITE" id="PS51257">
    <property type="entry name" value="PROKAR_LIPOPROTEIN"/>
    <property type="match status" value="1"/>
</dbReference>
<gene>
    <name evidence="2" type="ORF">JK629_11865</name>
</gene>
<dbReference type="Proteomes" id="UP000629420">
    <property type="component" value="Chromosome"/>
</dbReference>
<dbReference type="EMBL" id="CP068439">
    <property type="protein sequence ID" value="QQX76027.1"/>
    <property type="molecule type" value="Genomic_DNA"/>
</dbReference>
<sequence>MKTKILYLSIAGFIGLLISCTPTPLNNEKNVYKAPPIYGSGGEHSREPDNEKD</sequence>
<feature type="compositionally biased region" description="Basic and acidic residues" evidence="1">
    <location>
        <begin position="43"/>
        <end position="53"/>
    </location>
</feature>
<protein>
    <recommendedName>
        <fullName evidence="4">Lipoprotein</fullName>
    </recommendedName>
</protein>
<evidence type="ECO:0008006" key="4">
    <source>
        <dbReference type="Google" id="ProtNLM"/>
    </source>
</evidence>
<name>A0ABX7DQI1_9FLAO</name>
<evidence type="ECO:0000256" key="1">
    <source>
        <dbReference type="SAM" id="MobiDB-lite"/>
    </source>
</evidence>
<accession>A0ABX7DQI1</accession>
<reference evidence="2 3" key="1">
    <citation type="submission" date="2021-01" db="EMBL/GenBank/DDBJ databases">
        <title>Aequorivita sp. strain KX20305, a bacterium isolated from the sediment collected at a cold seep field in South China Sea.</title>
        <authorList>
            <person name="Zhang H."/>
            <person name="Li C."/>
        </authorList>
    </citation>
    <scope>NUCLEOTIDE SEQUENCE [LARGE SCALE GENOMIC DNA]</scope>
    <source>
        <strain evidence="2 3">KX20305</strain>
    </source>
</reference>
<dbReference type="RefSeq" id="WP_202335838.1">
    <property type="nucleotide sequence ID" value="NZ_CP068439.1"/>
</dbReference>
<proteinExistence type="predicted"/>
<evidence type="ECO:0000313" key="3">
    <source>
        <dbReference type="Proteomes" id="UP000629420"/>
    </source>
</evidence>
<organism evidence="2 3">
    <name type="scientific">Aequorivita iocasae</name>
    <dbReference type="NCBI Taxonomy" id="2803865"/>
    <lineage>
        <taxon>Bacteria</taxon>
        <taxon>Pseudomonadati</taxon>
        <taxon>Bacteroidota</taxon>
        <taxon>Flavobacteriia</taxon>
        <taxon>Flavobacteriales</taxon>
        <taxon>Flavobacteriaceae</taxon>
        <taxon>Aequorivita</taxon>
    </lineage>
</organism>
<keyword evidence="3" id="KW-1185">Reference proteome</keyword>
<feature type="region of interest" description="Disordered" evidence="1">
    <location>
        <begin position="31"/>
        <end position="53"/>
    </location>
</feature>
<evidence type="ECO:0000313" key="2">
    <source>
        <dbReference type="EMBL" id="QQX76027.1"/>
    </source>
</evidence>